<organism evidence="1">
    <name type="scientific">Rhizophora mucronata</name>
    <name type="common">Asiatic mangrove</name>
    <dbReference type="NCBI Taxonomy" id="61149"/>
    <lineage>
        <taxon>Eukaryota</taxon>
        <taxon>Viridiplantae</taxon>
        <taxon>Streptophyta</taxon>
        <taxon>Embryophyta</taxon>
        <taxon>Tracheophyta</taxon>
        <taxon>Spermatophyta</taxon>
        <taxon>Magnoliopsida</taxon>
        <taxon>eudicotyledons</taxon>
        <taxon>Gunneridae</taxon>
        <taxon>Pentapetalae</taxon>
        <taxon>rosids</taxon>
        <taxon>fabids</taxon>
        <taxon>Malpighiales</taxon>
        <taxon>Rhizophoraceae</taxon>
        <taxon>Rhizophora</taxon>
    </lineage>
</organism>
<accession>A0A2P2MY30</accession>
<protein>
    <submittedName>
        <fullName evidence="1">Uncharacterized protein</fullName>
    </submittedName>
</protein>
<dbReference type="AlphaFoldDB" id="A0A2P2MY30"/>
<dbReference type="EMBL" id="GGEC01054649">
    <property type="protein sequence ID" value="MBX35133.1"/>
    <property type="molecule type" value="Transcribed_RNA"/>
</dbReference>
<reference evidence="1" key="1">
    <citation type="submission" date="2018-02" db="EMBL/GenBank/DDBJ databases">
        <title>Rhizophora mucronata_Transcriptome.</title>
        <authorList>
            <person name="Meera S.P."/>
            <person name="Sreeshan A."/>
            <person name="Augustine A."/>
        </authorList>
    </citation>
    <scope>NUCLEOTIDE SEQUENCE</scope>
    <source>
        <tissue evidence="1">Leaf</tissue>
    </source>
</reference>
<sequence>MATHTAAAKGTQLKFKKSFIQDERRTNLGKALASLKINQVY</sequence>
<name>A0A2P2MY30_RHIMU</name>
<evidence type="ECO:0000313" key="1">
    <source>
        <dbReference type="EMBL" id="MBX35133.1"/>
    </source>
</evidence>
<proteinExistence type="predicted"/>